<gene>
    <name evidence="2" type="ORF">ISP19_12745</name>
</gene>
<protein>
    <submittedName>
        <fullName evidence="2">Alpha/beta hydrolase</fullName>
    </submittedName>
</protein>
<organism evidence="2 3">
    <name type="scientific">Dyella flava</name>
    <dbReference type="NCBI Taxonomy" id="1920170"/>
    <lineage>
        <taxon>Bacteria</taxon>
        <taxon>Pseudomonadati</taxon>
        <taxon>Pseudomonadota</taxon>
        <taxon>Gammaproteobacteria</taxon>
        <taxon>Lysobacterales</taxon>
        <taxon>Rhodanobacteraceae</taxon>
        <taxon>Dyella</taxon>
    </lineage>
</organism>
<keyword evidence="2" id="KW-0378">Hydrolase</keyword>
<dbReference type="Gene3D" id="3.40.50.1820">
    <property type="entry name" value="alpha/beta hydrolase"/>
    <property type="match status" value="1"/>
</dbReference>
<dbReference type="RefSeq" id="WP_204682774.1">
    <property type="nucleotide sequence ID" value="NZ_BSNR01000002.1"/>
</dbReference>
<reference evidence="2" key="1">
    <citation type="submission" date="2020-10" db="EMBL/GenBank/DDBJ databases">
        <title>Phylogeny of dyella-like bacteria.</title>
        <authorList>
            <person name="Fu J."/>
        </authorList>
    </citation>
    <scope>NUCLEOTIDE SEQUENCE</scope>
    <source>
        <strain evidence="2">DHOC52</strain>
    </source>
</reference>
<feature type="domain" description="Bacterial virulence" evidence="1">
    <location>
        <begin position="48"/>
        <end position="251"/>
    </location>
</feature>
<comment type="caution">
    <text evidence="2">The sequence shown here is derived from an EMBL/GenBank/DDBJ whole genome shotgun (WGS) entry which is preliminary data.</text>
</comment>
<evidence type="ECO:0000313" key="3">
    <source>
        <dbReference type="Proteomes" id="UP001430149"/>
    </source>
</evidence>
<dbReference type="GO" id="GO:0016787">
    <property type="term" value="F:hydrolase activity"/>
    <property type="evidence" value="ECO:0007669"/>
    <property type="project" value="UniProtKB-KW"/>
</dbReference>
<dbReference type="InterPro" id="IPR029058">
    <property type="entry name" value="AB_hydrolase_fold"/>
</dbReference>
<sequence length="269" mass="30097">MKFRIIAIVVCLAIAASLIIWKPFPRPSLEEATVALTPKVQAPAGHDDVLAVFYSGDGGWRDLDKEVGARLANRGIPVLGVSCLAYYWRNRSPEDSAQDLDALITKYATQWHKQKVWLIGFSFGADVLPTIVDKLSPANRARISQLVLLSPSQDVNFEVELEGYMRENWLKTHTKALMEWINPVAHYPALPPITALQNKPPMICYYGREDGDDTVCDDPKLPTWVKVYEMPGDHHFNYDYDGLATRMIGDLPADSATVQNTAQNSMTVH</sequence>
<dbReference type="InterPro" id="IPR010333">
    <property type="entry name" value="VirJ"/>
</dbReference>
<keyword evidence="3" id="KW-1185">Reference proteome</keyword>
<accession>A0ABS2K4T7</accession>
<evidence type="ECO:0000259" key="1">
    <source>
        <dbReference type="Pfam" id="PF06057"/>
    </source>
</evidence>
<proteinExistence type="predicted"/>
<dbReference type="EMBL" id="JADIKE010000036">
    <property type="protein sequence ID" value="MBM7126240.1"/>
    <property type="molecule type" value="Genomic_DNA"/>
</dbReference>
<dbReference type="SUPFAM" id="SSF53474">
    <property type="entry name" value="alpha/beta-Hydrolases"/>
    <property type="match status" value="1"/>
</dbReference>
<dbReference type="Pfam" id="PF06057">
    <property type="entry name" value="VirJ"/>
    <property type="match status" value="1"/>
</dbReference>
<name>A0ABS2K4T7_9GAMM</name>
<evidence type="ECO:0000313" key="2">
    <source>
        <dbReference type="EMBL" id="MBM7126240.1"/>
    </source>
</evidence>
<dbReference type="Proteomes" id="UP001430149">
    <property type="component" value="Unassembled WGS sequence"/>
</dbReference>